<gene>
    <name evidence="1" type="ORF">I7730_14350</name>
</gene>
<protein>
    <submittedName>
        <fullName evidence="1">Uncharacterized protein</fullName>
    </submittedName>
</protein>
<name>A0A8H9TFQ3_VIBVL</name>
<organism evidence="1">
    <name type="scientific">Vibrio vulnificus</name>
    <dbReference type="NCBI Taxonomy" id="672"/>
    <lineage>
        <taxon>Bacteria</taxon>
        <taxon>Pseudomonadati</taxon>
        <taxon>Pseudomonadota</taxon>
        <taxon>Gammaproteobacteria</taxon>
        <taxon>Vibrionales</taxon>
        <taxon>Vibrionaceae</taxon>
        <taxon>Vibrio</taxon>
    </lineage>
</organism>
<proteinExistence type="predicted"/>
<dbReference type="Proteomes" id="UP000863257">
    <property type="component" value="Unassembled WGS sequence"/>
</dbReference>
<reference evidence="1" key="2">
    <citation type="submission" date="2019-01" db="EMBL/GenBank/DDBJ databases">
        <authorList>
            <consortium name="NCBI Pathogen Detection Project"/>
        </authorList>
    </citation>
    <scope>NUCLEOTIDE SEQUENCE</scope>
    <source>
        <strain evidence="1">BCW_3452</strain>
    </source>
</reference>
<dbReference type="EMBL" id="DACRBY010000017">
    <property type="protein sequence ID" value="HAS8540968.1"/>
    <property type="molecule type" value="Genomic_DNA"/>
</dbReference>
<evidence type="ECO:0000313" key="1">
    <source>
        <dbReference type="EMBL" id="HAS8540968.1"/>
    </source>
</evidence>
<dbReference type="AlphaFoldDB" id="A0A8H9TFQ3"/>
<accession>A0A8H9TFQ3</accession>
<comment type="caution">
    <text evidence="1">The sequence shown here is derived from an EMBL/GenBank/DDBJ whole genome shotgun (WGS) entry which is preliminary data.</text>
</comment>
<reference evidence="1" key="1">
    <citation type="journal article" date="2018" name="Genome Biol.">
        <title>SKESA: strategic k-mer extension for scrupulous assemblies.</title>
        <authorList>
            <person name="Souvorov A."/>
            <person name="Agarwala R."/>
            <person name="Lipman D.J."/>
        </authorList>
    </citation>
    <scope>NUCLEOTIDE SEQUENCE</scope>
    <source>
        <strain evidence="1">BCW_3452</strain>
    </source>
</reference>
<sequence>MSIISNDDFRELRKTLQRGAGAIFILGSGFNNKDIPFFKDSEAVRALHSDNPEDVLTAWEELFEHSKGGETHKFFQTYTKYVYETAPVKAARFEFLTTGYTDHCRYVDKRNSSVLNLNGLLNQGFDPKSGMIKRVNSFEEASSLHPLFPPLSSNYKMYEDAVEALEKSASDYTCQTVFILGASGSCPVTESIYNRSLVSGLSIRTNIVVVNTDEENYMYDNASFVYKVDACLFLDELHERFLREDKDYARIAQNCR</sequence>